<organism evidence="2 3">
    <name type="scientific">Ostreibacterium oceani</name>
    <dbReference type="NCBI Taxonomy" id="2654998"/>
    <lineage>
        <taxon>Bacteria</taxon>
        <taxon>Pseudomonadati</taxon>
        <taxon>Pseudomonadota</taxon>
        <taxon>Gammaproteobacteria</taxon>
        <taxon>Cardiobacteriales</taxon>
        <taxon>Ostreibacteriaceae</taxon>
        <taxon>Ostreibacterium</taxon>
    </lineage>
</organism>
<protein>
    <submittedName>
        <fullName evidence="2">DUF4852 domain-containing protein</fullName>
    </submittedName>
</protein>
<comment type="caution">
    <text evidence="2">The sequence shown here is derived from an EMBL/GenBank/DDBJ whole genome shotgun (WGS) entry which is preliminary data.</text>
</comment>
<evidence type="ECO:0000256" key="1">
    <source>
        <dbReference type="SAM" id="SignalP"/>
    </source>
</evidence>
<name>A0A6N7ERH7_9GAMM</name>
<accession>A0A6N7ERH7</accession>
<dbReference type="AlphaFoldDB" id="A0A6N7ERH7"/>
<dbReference type="InParanoid" id="A0A6N7ERH7"/>
<dbReference type="Proteomes" id="UP000471298">
    <property type="component" value="Unassembled WGS sequence"/>
</dbReference>
<gene>
    <name evidence="2" type="ORF">GCU85_00135</name>
</gene>
<dbReference type="EMBL" id="WHNW01000001">
    <property type="protein sequence ID" value="MPV85141.1"/>
    <property type="molecule type" value="Genomic_DNA"/>
</dbReference>
<evidence type="ECO:0000313" key="3">
    <source>
        <dbReference type="Proteomes" id="UP000471298"/>
    </source>
</evidence>
<keyword evidence="3" id="KW-1185">Reference proteome</keyword>
<reference evidence="2 3" key="1">
    <citation type="submission" date="2019-10" db="EMBL/GenBank/DDBJ databases">
        <title>Cardiobacteriales fam. a chemoheterotrophic member of the order Cardiobacteriales, and proposal of Cardiobacteriales fam. nov.</title>
        <authorList>
            <person name="Wang C."/>
        </authorList>
    </citation>
    <scope>NUCLEOTIDE SEQUENCE [LARGE SCALE GENOMIC DNA]</scope>
    <source>
        <strain evidence="2 3">ML27</strain>
    </source>
</reference>
<evidence type="ECO:0000313" key="2">
    <source>
        <dbReference type="EMBL" id="MPV85141.1"/>
    </source>
</evidence>
<feature type="signal peptide" evidence="1">
    <location>
        <begin position="1"/>
        <end position="21"/>
    </location>
</feature>
<keyword evidence="1" id="KW-0732">Signal</keyword>
<dbReference type="RefSeq" id="WP_152808111.1">
    <property type="nucleotide sequence ID" value="NZ_WHNW01000001.1"/>
</dbReference>
<proteinExistence type="predicted"/>
<sequence>MKLLKTCIAFLSLTLSANALANEPNPLWQQMNLLQLKMMQDEGIGFDYDDYYVNYTRYFDFADDVSFKDVLGSDNELKILKHKDDIIAHLKQRVDAINPKTTVMRFYKPRVFFEEFDTDLNAFVDFKPFNSRTGVGSSQKGLTTYSSDPGFQDDVLGMFVNNDFIKDIPMDIDLATEFLDTLEKDFRGELERVADVEVFAVPSHLAHKKYNVHDNVVMYEIVACRAFGRRGNFRGKELGRKINHEKLAEILGNDNKIFKEETPAELNL</sequence>
<feature type="chain" id="PRO_5026683445" evidence="1">
    <location>
        <begin position="22"/>
        <end position="268"/>
    </location>
</feature>